<dbReference type="InterPro" id="IPR036700">
    <property type="entry name" value="BOBF_sf"/>
</dbReference>
<name>A0A4R6VC19_9PAST</name>
<accession>A0A4R6VC19</accession>
<gene>
    <name evidence="4" type="ORF">EDC45_0510</name>
</gene>
<dbReference type="PANTHER" id="PTHR36571">
    <property type="entry name" value="PROTEIN YGIW"/>
    <property type="match status" value="1"/>
</dbReference>
<proteinExistence type="predicted"/>
<evidence type="ECO:0000313" key="4">
    <source>
        <dbReference type="EMBL" id="TDQ59848.1"/>
    </source>
</evidence>
<dbReference type="InterPro" id="IPR005220">
    <property type="entry name" value="CarO-like"/>
</dbReference>
<organism evidence="4 5">
    <name type="scientific">Mesocricetibacter intestinalis</name>
    <dbReference type="NCBI Taxonomy" id="1521930"/>
    <lineage>
        <taxon>Bacteria</taxon>
        <taxon>Pseudomonadati</taxon>
        <taxon>Pseudomonadota</taxon>
        <taxon>Gammaproteobacteria</taxon>
        <taxon>Pasteurellales</taxon>
        <taxon>Pasteurellaceae</taxon>
        <taxon>Mesocricetibacter</taxon>
    </lineage>
</organism>
<dbReference type="RefSeq" id="WP_166635094.1">
    <property type="nucleotide sequence ID" value="NZ_SNYQ01000001.1"/>
</dbReference>
<dbReference type="Pfam" id="PF04076">
    <property type="entry name" value="BOF"/>
    <property type="match status" value="1"/>
</dbReference>
<keyword evidence="5" id="KW-1185">Reference proteome</keyword>
<feature type="region of interest" description="Disordered" evidence="2">
    <location>
        <begin position="41"/>
        <end position="89"/>
    </location>
</feature>
<evidence type="ECO:0000256" key="2">
    <source>
        <dbReference type="SAM" id="MobiDB-lite"/>
    </source>
</evidence>
<dbReference type="AlphaFoldDB" id="A0A4R6VC19"/>
<comment type="caution">
    <text evidence="4">The sequence shown here is derived from an EMBL/GenBank/DDBJ whole genome shotgun (WGS) entry which is preliminary data.</text>
</comment>
<dbReference type="NCBIfam" id="NF033674">
    <property type="entry name" value="stress_OB_fold"/>
    <property type="match status" value="1"/>
</dbReference>
<evidence type="ECO:0000256" key="3">
    <source>
        <dbReference type="SAM" id="SignalP"/>
    </source>
</evidence>
<reference evidence="4 5" key="1">
    <citation type="submission" date="2019-03" db="EMBL/GenBank/DDBJ databases">
        <title>Genomic Encyclopedia of Type Strains, Phase IV (KMG-IV): sequencing the most valuable type-strain genomes for metagenomic binning, comparative biology and taxonomic classification.</title>
        <authorList>
            <person name="Goeker M."/>
        </authorList>
    </citation>
    <scope>NUCLEOTIDE SEQUENCE [LARGE SCALE GENOMIC DNA]</scope>
    <source>
        <strain evidence="4 5">DSM 28403</strain>
    </source>
</reference>
<feature type="chain" id="PRO_5020426161" evidence="3">
    <location>
        <begin position="22"/>
        <end position="195"/>
    </location>
</feature>
<dbReference type="EMBL" id="SNYQ01000001">
    <property type="protein sequence ID" value="TDQ59848.1"/>
    <property type="molecule type" value="Genomic_DNA"/>
</dbReference>
<dbReference type="Proteomes" id="UP000295657">
    <property type="component" value="Unassembled WGS sequence"/>
</dbReference>
<feature type="compositionally biased region" description="Basic and acidic residues" evidence="2">
    <location>
        <begin position="46"/>
        <end position="59"/>
    </location>
</feature>
<feature type="signal peptide" evidence="3">
    <location>
        <begin position="1"/>
        <end position="21"/>
    </location>
</feature>
<protein>
    <submittedName>
        <fullName evidence="4">Uncharacterized protein (TIGR00156 family)</fullName>
    </submittedName>
</protein>
<keyword evidence="1 3" id="KW-0732">Signal</keyword>
<dbReference type="PANTHER" id="PTHR36571:SF1">
    <property type="entry name" value="PROTEIN YGIW"/>
    <property type="match status" value="1"/>
</dbReference>
<dbReference type="SUPFAM" id="SSF101756">
    <property type="entry name" value="Hypothetical protein YgiW"/>
    <property type="match status" value="1"/>
</dbReference>
<evidence type="ECO:0000256" key="1">
    <source>
        <dbReference type="ARBA" id="ARBA00022729"/>
    </source>
</evidence>
<evidence type="ECO:0000313" key="5">
    <source>
        <dbReference type="Proteomes" id="UP000295657"/>
    </source>
</evidence>
<dbReference type="Gene3D" id="2.40.50.200">
    <property type="entry name" value="Bacterial OB-fold"/>
    <property type="match status" value="1"/>
</dbReference>
<sequence>MKKLSLVALLVLSVAATSAYAQMEKSDNSGATQQNIPLQIQPAEGGKGEAKAAAKEGSYKGRHRHEGRGPMPHELGASKMPGMEKGGRRKGGGFIESKQPAKVADAEKWHDDQLLILEGRIVKQIGKKDYLFKDDSGELNLEINPRAWRGKHISPHDKVRLLVEVEKSWGKTEVEALKLEMNRLPPSDNAAPKTE</sequence>